<dbReference type="PANTHER" id="PTHR12960:SF0">
    <property type="entry name" value="MRNA EXPORT FACTOR GLE1"/>
    <property type="match status" value="1"/>
</dbReference>
<evidence type="ECO:0000256" key="10">
    <source>
        <dbReference type="ARBA" id="ARBA00029983"/>
    </source>
</evidence>
<dbReference type="GO" id="GO:0005543">
    <property type="term" value="F:phospholipid binding"/>
    <property type="evidence" value="ECO:0007669"/>
    <property type="project" value="TreeGrafter"/>
</dbReference>
<dbReference type="AlphaFoldDB" id="A0A250WWP1"/>
<name>A0A250WWP1_9CHLO</name>
<comment type="similarity">
    <text evidence="2">Belongs to the GLE1 family.</text>
</comment>
<keyword evidence="7" id="KW-0906">Nuclear pore complex</keyword>
<feature type="compositionally biased region" description="Low complexity" evidence="11">
    <location>
        <begin position="322"/>
        <end position="331"/>
    </location>
</feature>
<accession>A0A250WWP1</accession>
<dbReference type="GO" id="GO:0016973">
    <property type="term" value="P:poly(A)+ mRNA export from nucleus"/>
    <property type="evidence" value="ECO:0007669"/>
    <property type="project" value="InterPro"/>
</dbReference>
<dbReference type="GO" id="GO:0005737">
    <property type="term" value="C:cytoplasm"/>
    <property type="evidence" value="ECO:0007669"/>
    <property type="project" value="TreeGrafter"/>
</dbReference>
<feature type="compositionally biased region" description="Basic and acidic residues" evidence="11">
    <location>
        <begin position="300"/>
        <end position="321"/>
    </location>
</feature>
<evidence type="ECO:0000256" key="2">
    <source>
        <dbReference type="ARBA" id="ARBA00011056"/>
    </source>
</evidence>
<evidence type="ECO:0000256" key="9">
    <source>
        <dbReference type="ARBA" id="ARBA00026227"/>
    </source>
</evidence>
<keyword evidence="4" id="KW-0509">mRNA transport</keyword>
<dbReference type="EMBL" id="BEGY01000011">
    <property type="protein sequence ID" value="GAX75254.1"/>
    <property type="molecule type" value="Genomic_DNA"/>
</dbReference>
<gene>
    <name evidence="12" type="ORF">CEUSTIGMA_g2699.t1</name>
</gene>
<keyword evidence="3" id="KW-0813">Transport</keyword>
<reference evidence="12 13" key="1">
    <citation type="submission" date="2017-08" db="EMBL/GenBank/DDBJ databases">
        <title>Acidophilic green algal genome provides insights into adaptation to an acidic environment.</title>
        <authorList>
            <person name="Hirooka S."/>
            <person name="Hirose Y."/>
            <person name="Kanesaki Y."/>
            <person name="Higuchi S."/>
            <person name="Fujiwara T."/>
            <person name="Onuma R."/>
            <person name="Era A."/>
            <person name="Ohbayashi R."/>
            <person name="Uzuka A."/>
            <person name="Nozaki H."/>
            <person name="Yoshikawa H."/>
            <person name="Miyagishima S.Y."/>
        </authorList>
    </citation>
    <scope>NUCLEOTIDE SEQUENCE [LARGE SCALE GENOMIC DNA]</scope>
    <source>
        <strain evidence="12 13">NIES-2499</strain>
    </source>
</reference>
<keyword evidence="13" id="KW-1185">Reference proteome</keyword>
<feature type="compositionally biased region" description="Basic and acidic residues" evidence="11">
    <location>
        <begin position="273"/>
        <end position="285"/>
    </location>
</feature>
<dbReference type="InterPro" id="IPR038506">
    <property type="entry name" value="GLE1-like_sf"/>
</dbReference>
<evidence type="ECO:0000256" key="3">
    <source>
        <dbReference type="ARBA" id="ARBA00022448"/>
    </source>
</evidence>
<keyword evidence="6" id="KW-0811">Translocation</keyword>
<evidence type="ECO:0000313" key="13">
    <source>
        <dbReference type="Proteomes" id="UP000232323"/>
    </source>
</evidence>
<comment type="subcellular location">
    <subcellularLocation>
        <location evidence="1">Nucleus</location>
        <location evidence="1">Nuclear pore complex</location>
    </subcellularLocation>
</comment>
<keyword evidence="8" id="KW-0539">Nucleus</keyword>
<evidence type="ECO:0000313" key="12">
    <source>
        <dbReference type="EMBL" id="GAX75254.1"/>
    </source>
</evidence>
<evidence type="ECO:0000256" key="6">
    <source>
        <dbReference type="ARBA" id="ARBA00023010"/>
    </source>
</evidence>
<dbReference type="OrthoDB" id="420884at2759"/>
<dbReference type="Pfam" id="PF07817">
    <property type="entry name" value="GLE1"/>
    <property type="match status" value="1"/>
</dbReference>
<keyword evidence="5" id="KW-0653">Protein transport</keyword>
<evidence type="ECO:0000256" key="4">
    <source>
        <dbReference type="ARBA" id="ARBA00022816"/>
    </source>
</evidence>
<proteinExistence type="inferred from homology"/>
<evidence type="ECO:0000256" key="8">
    <source>
        <dbReference type="ARBA" id="ARBA00023242"/>
    </source>
</evidence>
<dbReference type="Proteomes" id="UP000232323">
    <property type="component" value="Unassembled WGS sequence"/>
</dbReference>
<evidence type="ECO:0000256" key="5">
    <source>
        <dbReference type="ARBA" id="ARBA00022927"/>
    </source>
</evidence>
<feature type="compositionally biased region" description="Low complexity" evidence="11">
    <location>
        <begin position="121"/>
        <end position="133"/>
    </location>
</feature>
<feature type="compositionally biased region" description="Polar residues" evidence="11">
    <location>
        <begin position="139"/>
        <end position="149"/>
    </location>
</feature>
<comment type="caution">
    <text evidence="12">The sequence shown here is derived from an EMBL/GenBank/DDBJ whole genome shotgun (WGS) entry which is preliminary data.</text>
</comment>
<evidence type="ECO:0000256" key="11">
    <source>
        <dbReference type="SAM" id="MobiDB-lite"/>
    </source>
</evidence>
<evidence type="ECO:0000256" key="1">
    <source>
        <dbReference type="ARBA" id="ARBA00004567"/>
    </source>
</evidence>
<feature type="region of interest" description="Disordered" evidence="11">
    <location>
        <begin position="273"/>
        <end position="338"/>
    </location>
</feature>
<dbReference type="InterPro" id="IPR012476">
    <property type="entry name" value="GLE1"/>
</dbReference>
<dbReference type="GO" id="GO:0000822">
    <property type="term" value="F:inositol hexakisphosphate binding"/>
    <property type="evidence" value="ECO:0007669"/>
    <property type="project" value="TreeGrafter"/>
</dbReference>
<sequence>MDNVSPVRRLWFDVESNFNSLRQNDKTALDPCTFGDATSAQYDRLIDSNLDSRLPRRFSSIADVRSEVPNSCLSAQAPIRYGVPKEGAEPQLWTAPSSVPASLHSATSTGTRSCVYRAPMQDEAASSASTSDSEQSRSKSISHSATSHGNAGGRTGHGVASTPSYFQTPSPAGSASHSTGRRSARQGNILNRSGGSTGGVSVAGPVYRRAHMERLELKRSIQAEVTKRQEVWLEGWAEAEQSLLVQMNNIQLEMKQKEENLCEADSQLQAEQQRVRDQRLSELQRHHQKATAQQLQQVERLQKQAREEAERQRRLREEADKAAAAAAAAAAEKLQRDREEELMVEQEKMARKKAQEAAAAEAAKAVSLSTTMPSGSSKAGVTGGSGSSLQAVAPEKAQAASKCLRACKEAIKWEDVVHRRFIELQGGDVEALMGDEGQKKARREVEKKMNVHVQQISATQDQTARKIGDVYQLIRAQPNDTWRTFAMLQFAIKATKQYDLIAINNKAAFPIAQVIVKVSTQFPALMDIMLGLLHREVLVSVPMSFVNVEEAHLTPGEYRRLLRYKEVDQPDGGKAFESTEDLLKRVQGLMLLYGAIVQVEDPAHPHGLEYGWKWLSRALNALPADRISAKALACFMSTAGFALYRRYRSQFVKLLQCLHESYLTDLSSCKDTDVEGPATLLHTYCSKRRYLQEPDGWSMPRVDESTYTRAD</sequence>
<dbReference type="GO" id="GO:0044614">
    <property type="term" value="C:nuclear pore cytoplasmic filaments"/>
    <property type="evidence" value="ECO:0007669"/>
    <property type="project" value="TreeGrafter"/>
</dbReference>
<evidence type="ECO:0000256" key="7">
    <source>
        <dbReference type="ARBA" id="ARBA00023132"/>
    </source>
</evidence>
<dbReference type="STRING" id="1157962.A0A250WWP1"/>
<dbReference type="Gene3D" id="1.25.40.510">
    <property type="entry name" value="GLE1-like"/>
    <property type="match status" value="1"/>
</dbReference>
<feature type="region of interest" description="Disordered" evidence="11">
    <location>
        <begin position="121"/>
        <end position="202"/>
    </location>
</feature>
<organism evidence="12 13">
    <name type="scientific">Chlamydomonas eustigma</name>
    <dbReference type="NCBI Taxonomy" id="1157962"/>
    <lineage>
        <taxon>Eukaryota</taxon>
        <taxon>Viridiplantae</taxon>
        <taxon>Chlorophyta</taxon>
        <taxon>core chlorophytes</taxon>
        <taxon>Chlorophyceae</taxon>
        <taxon>CS clade</taxon>
        <taxon>Chlamydomonadales</taxon>
        <taxon>Chlamydomonadaceae</taxon>
        <taxon>Chlamydomonas</taxon>
    </lineage>
</organism>
<protein>
    <recommendedName>
        <fullName evidence="9">mRNA export factor GLE1</fullName>
    </recommendedName>
    <alternativeName>
        <fullName evidence="10">Nucleoporin GLE1</fullName>
    </alternativeName>
</protein>
<dbReference type="PANTHER" id="PTHR12960">
    <property type="entry name" value="GLE-1-RELATED"/>
    <property type="match status" value="1"/>
</dbReference>
<dbReference type="GO" id="GO:0015031">
    <property type="term" value="P:protein transport"/>
    <property type="evidence" value="ECO:0007669"/>
    <property type="project" value="UniProtKB-KW"/>
</dbReference>
<feature type="compositionally biased region" description="Polar residues" evidence="11">
    <location>
        <begin position="161"/>
        <end position="178"/>
    </location>
</feature>
<dbReference type="GO" id="GO:0031369">
    <property type="term" value="F:translation initiation factor binding"/>
    <property type="evidence" value="ECO:0007669"/>
    <property type="project" value="TreeGrafter"/>
</dbReference>